<dbReference type="Pfam" id="PF12833">
    <property type="entry name" value="HTH_18"/>
    <property type="match status" value="1"/>
</dbReference>
<accession>A0A2A5JUA8</accession>
<dbReference type="SMART" id="SM00342">
    <property type="entry name" value="HTH_ARAC"/>
    <property type="match status" value="1"/>
</dbReference>
<evidence type="ECO:0000256" key="3">
    <source>
        <dbReference type="ARBA" id="ARBA00023163"/>
    </source>
</evidence>
<reference evidence="6" key="1">
    <citation type="journal article" date="2019" name="Genome Announc.">
        <title>Draft Genome Sequence of Pseudoalteromonas piscicida Strain 36Y ROTHPW, an Hypersaline Seawater Isolate from the South Coast of Sonora, Mexico.</title>
        <authorList>
            <person name="Sanchez-Diaz R."/>
            <person name="Molina-Garza Z.J."/>
            <person name="Cruz-Suarez L.E."/>
            <person name="Selvin J."/>
            <person name="Kiran G.S."/>
            <person name="Ibarra-Gamez J.C."/>
            <person name="Gomez-Gil B."/>
            <person name="Galaviz-Silva L."/>
        </authorList>
    </citation>
    <scope>NUCLEOTIDE SEQUENCE [LARGE SCALE GENOMIC DNA]</scope>
    <source>
        <strain evidence="6">36Y_RITHPW</strain>
    </source>
</reference>
<evidence type="ECO:0000313" key="6">
    <source>
        <dbReference type="Proteomes" id="UP000228621"/>
    </source>
</evidence>
<evidence type="ECO:0000256" key="2">
    <source>
        <dbReference type="ARBA" id="ARBA00023125"/>
    </source>
</evidence>
<keyword evidence="1" id="KW-0805">Transcription regulation</keyword>
<name>A0A2A5JUA8_PSEO7</name>
<protein>
    <submittedName>
        <fullName evidence="5">AraC family transcriptional regulator</fullName>
    </submittedName>
</protein>
<dbReference type="EMBL" id="NKHF01000018">
    <property type="protein sequence ID" value="PCK33064.1"/>
    <property type="molecule type" value="Genomic_DNA"/>
</dbReference>
<dbReference type="RefSeq" id="WP_099640823.1">
    <property type="nucleotide sequence ID" value="NZ_NKHF01000018.1"/>
</dbReference>
<proteinExistence type="predicted"/>
<dbReference type="GO" id="GO:0003700">
    <property type="term" value="F:DNA-binding transcription factor activity"/>
    <property type="evidence" value="ECO:0007669"/>
    <property type="project" value="InterPro"/>
</dbReference>
<dbReference type="InterPro" id="IPR050204">
    <property type="entry name" value="AraC_XylS_family_regulators"/>
</dbReference>
<dbReference type="Proteomes" id="UP000228621">
    <property type="component" value="Unassembled WGS sequence"/>
</dbReference>
<gene>
    <name evidence="5" type="ORF">CEX98_03950</name>
</gene>
<keyword evidence="2" id="KW-0238">DNA-binding</keyword>
<evidence type="ECO:0000313" key="5">
    <source>
        <dbReference type="EMBL" id="PCK33064.1"/>
    </source>
</evidence>
<dbReference type="InterPro" id="IPR009057">
    <property type="entry name" value="Homeodomain-like_sf"/>
</dbReference>
<feature type="domain" description="HTH araC/xylS-type" evidence="4">
    <location>
        <begin position="179"/>
        <end position="277"/>
    </location>
</feature>
<organism evidence="5 6">
    <name type="scientific">Pseudoalteromonas piscicida</name>
    <dbReference type="NCBI Taxonomy" id="43662"/>
    <lineage>
        <taxon>Bacteria</taxon>
        <taxon>Pseudomonadati</taxon>
        <taxon>Pseudomonadota</taxon>
        <taxon>Gammaproteobacteria</taxon>
        <taxon>Alteromonadales</taxon>
        <taxon>Pseudoalteromonadaceae</taxon>
        <taxon>Pseudoalteromonas</taxon>
    </lineage>
</organism>
<dbReference type="OrthoDB" id="5622169at2"/>
<dbReference type="AlphaFoldDB" id="A0A2A5JUA8"/>
<dbReference type="SUPFAM" id="SSF46689">
    <property type="entry name" value="Homeodomain-like"/>
    <property type="match status" value="1"/>
</dbReference>
<sequence>MSIVLDLYNQLIQRDFYSHVSTDELHTEVPLLSTSVSQVKLNGIVYHRNEAVTKLLPSNYGSLILVSNGDGWWLTEHTIQAATNAQLVYIEANQQHVFHLPEHYHAISFNFPIDWLTTRTGQLLQHGQSVTATPQLARLLMQVLSKPVLTKTHAKWFEDDIALQLLICFHPPLISSPLHDLQQLITKHANNEAFCIDMLCDYSGWSKRYIFKLFASTDLSANEYLIRERLRQAYFELLSAPKSLNQVAINSGFKSQAHFSRRFRQLFSLAPKQIVQRVHS</sequence>
<dbReference type="GO" id="GO:0043565">
    <property type="term" value="F:sequence-specific DNA binding"/>
    <property type="evidence" value="ECO:0007669"/>
    <property type="project" value="InterPro"/>
</dbReference>
<keyword evidence="3" id="KW-0804">Transcription</keyword>
<dbReference type="Gene3D" id="1.10.10.60">
    <property type="entry name" value="Homeodomain-like"/>
    <property type="match status" value="1"/>
</dbReference>
<dbReference type="PROSITE" id="PS01124">
    <property type="entry name" value="HTH_ARAC_FAMILY_2"/>
    <property type="match status" value="1"/>
</dbReference>
<evidence type="ECO:0000256" key="1">
    <source>
        <dbReference type="ARBA" id="ARBA00023015"/>
    </source>
</evidence>
<dbReference type="InterPro" id="IPR018060">
    <property type="entry name" value="HTH_AraC"/>
</dbReference>
<evidence type="ECO:0000259" key="4">
    <source>
        <dbReference type="PROSITE" id="PS01124"/>
    </source>
</evidence>
<dbReference type="PANTHER" id="PTHR46796">
    <property type="entry name" value="HTH-TYPE TRANSCRIPTIONAL ACTIVATOR RHAS-RELATED"/>
    <property type="match status" value="1"/>
</dbReference>
<keyword evidence="6" id="KW-1185">Reference proteome</keyword>
<comment type="caution">
    <text evidence="5">The sequence shown here is derived from an EMBL/GenBank/DDBJ whole genome shotgun (WGS) entry which is preliminary data.</text>
</comment>